<evidence type="ECO:0000256" key="2">
    <source>
        <dbReference type="SAM" id="Phobius"/>
    </source>
</evidence>
<organism evidence="3 4">
    <name type="scientific">Cercophora scortea</name>
    <dbReference type="NCBI Taxonomy" id="314031"/>
    <lineage>
        <taxon>Eukaryota</taxon>
        <taxon>Fungi</taxon>
        <taxon>Dikarya</taxon>
        <taxon>Ascomycota</taxon>
        <taxon>Pezizomycotina</taxon>
        <taxon>Sordariomycetes</taxon>
        <taxon>Sordariomycetidae</taxon>
        <taxon>Sordariales</taxon>
        <taxon>Lasiosphaeriaceae</taxon>
        <taxon>Cercophora</taxon>
    </lineage>
</organism>
<keyword evidence="2" id="KW-0472">Membrane</keyword>
<keyword evidence="2" id="KW-0812">Transmembrane</keyword>
<name>A0AAE0ING1_9PEZI</name>
<reference evidence="3" key="1">
    <citation type="journal article" date="2023" name="Mol. Phylogenet. Evol.">
        <title>Genome-scale phylogeny and comparative genomics of the fungal order Sordariales.</title>
        <authorList>
            <person name="Hensen N."/>
            <person name="Bonometti L."/>
            <person name="Westerberg I."/>
            <person name="Brannstrom I.O."/>
            <person name="Guillou S."/>
            <person name="Cros-Aarteil S."/>
            <person name="Calhoun S."/>
            <person name="Haridas S."/>
            <person name="Kuo A."/>
            <person name="Mondo S."/>
            <person name="Pangilinan J."/>
            <person name="Riley R."/>
            <person name="LaButti K."/>
            <person name="Andreopoulos B."/>
            <person name="Lipzen A."/>
            <person name="Chen C."/>
            <person name="Yan M."/>
            <person name="Daum C."/>
            <person name="Ng V."/>
            <person name="Clum A."/>
            <person name="Steindorff A."/>
            <person name="Ohm R.A."/>
            <person name="Martin F."/>
            <person name="Silar P."/>
            <person name="Natvig D.O."/>
            <person name="Lalanne C."/>
            <person name="Gautier V."/>
            <person name="Ament-Velasquez S.L."/>
            <person name="Kruys A."/>
            <person name="Hutchinson M.I."/>
            <person name="Powell A.J."/>
            <person name="Barry K."/>
            <person name="Miller A.N."/>
            <person name="Grigoriev I.V."/>
            <person name="Debuchy R."/>
            <person name="Gladieux P."/>
            <person name="Hiltunen Thoren M."/>
            <person name="Johannesson H."/>
        </authorList>
    </citation>
    <scope>NUCLEOTIDE SEQUENCE</scope>
    <source>
        <strain evidence="3">SMH4131-1</strain>
    </source>
</reference>
<dbReference type="Proteomes" id="UP001286456">
    <property type="component" value="Unassembled WGS sequence"/>
</dbReference>
<evidence type="ECO:0000256" key="1">
    <source>
        <dbReference type="SAM" id="MobiDB-lite"/>
    </source>
</evidence>
<evidence type="ECO:0000313" key="4">
    <source>
        <dbReference type="Proteomes" id="UP001286456"/>
    </source>
</evidence>
<dbReference type="EMBL" id="JAUEPO010000003">
    <property type="protein sequence ID" value="KAK3328438.1"/>
    <property type="molecule type" value="Genomic_DNA"/>
</dbReference>
<proteinExistence type="predicted"/>
<reference evidence="3" key="2">
    <citation type="submission" date="2023-06" db="EMBL/GenBank/DDBJ databases">
        <authorList>
            <consortium name="Lawrence Berkeley National Laboratory"/>
            <person name="Haridas S."/>
            <person name="Hensen N."/>
            <person name="Bonometti L."/>
            <person name="Westerberg I."/>
            <person name="Brannstrom I.O."/>
            <person name="Guillou S."/>
            <person name="Cros-Aarteil S."/>
            <person name="Calhoun S."/>
            <person name="Kuo A."/>
            <person name="Mondo S."/>
            <person name="Pangilinan J."/>
            <person name="Riley R."/>
            <person name="Labutti K."/>
            <person name="Andreopoulos B."/>
            <person name="Lipzen A."/>
            <person name="Chen C."/>
            <person name="Yanf M."/>
            <person name="Daum C."/>
            <person name="Ng V."/>
            <person name="Clum A."/>
            <person name="Steindorff A."/>
            <person name="Ohm R."/>
            <person name="Martin F."/>
            <person name="Silar P."/>
            <person name="Natvig D."/>
            <person name="Lalanne C."/>
            <person name="Gautier V."/>
            <person name="Ament-Velasquez S.L."/>
            <person name="Kruys A."/>
            <person name="Hutchinson M.I."/>
            <person name="Powell A.J."/>
            <person name="Barry K."/>
            <person name="Miller A.N."/>
            <person name="Grigoriev I.V."/>
            <person name="Debuchy R."/>
            <person name="Gladieux P."/>
            <person name="Thoren M.H."/>
            <person name="Johannesson H."/>
        </authorList>
    </citation>
    <scope>NUCLEOTIDE SEQUENCE</scope>
    <source>
        <strain evidence="3">SMH4131-1</strain>
    </source>
</reference>
<gene>
    <name evidence="3" type="ORF">B0T19DRAFT_190955</name>
</gene>
<feature type="compositionally biased region" description="Polar residues" evidence="1">
    <location>
        <begin position="22"/>
        <end position="31"/>
    </location>
</feature>
<evidence type="ECO:0000313" key="3">
    <source>
        <dbReference type="EMBL" id="KAK3328438.1"/>
    </source>
</evidence>
<feature type="transmembrane region" description="Helical" evidence="2">
    <location>
        <begin position="99"/>
        <end position="120"/>
    </location>
</feature>
<comment type="caution">
    <text evidence="3">The sequence shown here is derived from an EMBL/GenBank/DDBJ whole genome shotgun (WGS) entry which is preliminary data.</text>
</comment>
<keyword evidence="4" id="KW-1185">Reference proteome</keyword>
<dbReference type="AlphaFoldDB" id="A0AAE0ING1"/>
<protein>
    <submittedName>
        <fullName evidence="3">Uncharacterized protein</fullName>
    </submittedName>
</protein>
<sequence>MPGPFYTCRKSLRPSPAPPGNNRPTVHTTRPTHAPVCKHFNKNAWVIGNYGAAPPDSISTNKPTTLNGAINTLCFTPFPSTRRYLLIHPMNASKPVDPFFFAIGCLLLVFIIPLFLFFSATNFCIALPSCQDRGLSSMGQACNSRQILPSFRGRQQHSAERHTSLPSGPPFPVTL</sequence>
<keyword evidence="2" id="KW-1133">Transmembrane helix</keyword>
<feature type="region of interest" description="Disordered" evidence="1">
    <location>
        <begin position="12"/>
        <end position="31"/>
    </location>
</feature>
<accession>A0AAE0ING1</accession>